<feature type="transmembrane region" description="Helical" evidence="7">
    <location>
        <begin position="88"/>
        <end position="111"/>
    </location>
</feature>
<evidence type="ECO:0000259" key="8">
    <source>
        <dbReference type="PROSITE" id="PS50850"/>
    </source>
</evidence>
<evidence type="ECO:0000256" key="5">
    <source>
        <dbReference type="ARBA" id="ARBA00022989"/>
    </source>
</evidence>
<evidence type="ECO:0000256" key="6">
    <source>
        <dbReference type="ARBA" id="ARBA00023136"/>
    </source>
</evidence>
<keyword evidence="5 7" id="KW-1133">Transmembrane helix</keyword>
<proteinExistence type="predicted"/>
<gene>
    <name evidence="9" type="ORF">EAH78_24250</name>
</gene>
<feature type="transmembrane region" description="Helical" evidence="7">
    <location>
        <begin position="150"/>
        <end position="174"/>
    </location>
</feature>
<dbReference type="GO" id="GO:0022857">
    <property type="term" value="F:transmembrane transporter activity"/>
    <property type="evidence" value="ECO:0007669"/>
    <property type="project" value="InterPro"/>
</dbReference>
<dbReference type="InterPro" id="IPR036259">
    <property type="entry name" value="MFS_trans_sf"/>
</dbReference>
<name>A0A502HLP7_9PSED</name>
<dbReference type="InterPro" id="IPR020846">
    <property type="entry name" value="MFS_dom"/>
</dbReference>
<evidence type="ECO:0000256" key="2">
    <source>
        <dbReference type="ARBA" id="ARBA00022448"/>
    </source>
</evidence>
<dbReference type="AlphaFoldDB" id="A0A502HLP7"/>
<feature type="transmembrane region" description="Helical" evidence="7">
    <location>
        <begin position="321"/>
        <end position="343"/>
    </location>
</feature>
<dbReference type="InterPro" id="IPR010290">
    <property type="entry name" value="TM_effector"/>
</dbReference>
<keyword evidence="2" id="KW-0813">Transport</keyword>
<evidence type="ECO:0000256" key="7">
    <source>
        <dbReference type="SAM" id="Phobius"/>
    </source>
</evidence>
<feature type="transmembrane region" description="Helical" evidence="7">
    <location>
        <begin position="267"/>
        <end position="285"/>
    </location>
</feature>
<accession>A0A502HLP7</accession>
<feature type="domain" description="Major facilitator superfamily (MFS) profile" evidence="8">
    <location>
        <begin position="22"/>
        <end position="413"/>
    </location>
</feature>
<feature type="transmembrane region" description="Helical" evidence="7">
    <location>
        <begin position="117"/>
        <end position="138"/>
    </location>
</feature>
<dbReference type="RefSeq" id="WP_140669765.1">
    <property type="nucleotide sequence ID" value="NZ_RCZE01000012.1"/>
</dbReference>
<dbReference type="Pfam" id="PF05977">
    <property type="entry name" value="MFS_3"/>
    <property type="match status" value="1"/>
</dbReference>
<dbReference type="PANTHER" id="PTHR23513">
    <property type="entry name" value="INTEGRAL MEMBRANE EFFLUX PROTEIN-RELATED"/>
    <property type="match status" value="1"/>
</dbReference>
<feature type="transmembrane region" description="Helical" evidence="7">
    <location>
        <begin position="56"/>
        <end position="76"/>
    </location>
</feature>
<feature type="transmembrane region" description="Helical" evidence="7">
    <location>
        <begin position="383"/>
        <end position="402"/>
    </location>
</feature>
<protein>
    <submittedName>
        <fullName evidence="9">MFS transporter</fullName>
    </submittedName>
</protein>
<feature type="transmembrane region" description="Helical" evidence="7">
    <location>
        <begin position="355"/>
        <end position="377"/>
    </location>
</feature>
<dbReference type="CDD" id="cd06173">
    <property type="entry name" value="MFS_MefA_like"/>
    <property type="match status" value="1"/>
</dbReference>
<feature type="transmembrane region" description="Helical" evidence="7">
    <location>
        <begin position="180"/>
        <end position="200"/>
    </location>
</feature>
<dbReference type="PROSITE" id="PS50850">
    <property type="entry name" value="MFS"/>
    <property type="match status" value="1"/>
</dbReference>
<evidence type="ECO:0000313" key="9">
    <source>
        <dbReference type="EMBL" id="TPG74665.1"/>
    </source>
</evidence>
<organism evidence="9 10">
    <name type="scientific">Pseudomonas arsenicoxydans</name>
    <dbReference type="NCBI Taxonomy" id="702115"/>
    <lineage>
        <taxon>Bacteria</taxon>
        <taxon>Pseudomonadati</taxon>
        <taxon>Pseudomonadota</taxon>
        <taxon>Gammaproteobacteria</taxon>
        <taxon>Pseudomonadales</taxon>
        <taxon>Pseudomonadaceae</taxon>
        <taxon>Pseudomonas</taxon>
    </lineage>
</organism>
<dbReference type="GO" id="GO:0005886">
    <property type="term" value="C:plasma membrane"/>
    <property type="evidence" value="ECO:0007669"/>
    <property type="project" value="UniProtKB-SubCell"/>
</dbReference>
<dbReference type="EMBL" id="RCZE01000012">
    <property type="protein sequence ID" value="TPG74665.1"/>
    <property type="molecule type" value="Genomic_DNA"/>
</dbReference>
<comment type="caution">
    <text evidence="9">The sequence shown here is derived from an EMBL/GenBank/DDBJ whole genome shotgun (WGS) entry which is preliminary data.</text>
</comment>
<keyword evidence="3" id="KW-1003">Cell membrane</keyword>
<evidence type="ECO:0000256" key="1">
    <source>
        <dbReference type="ARBA" id="ARBA00004651"/>
    </source>
</evidence>
<evidence type="ECO:0000313" key="10">
    <source>
        <dbReference type="Proteomes" id="UP000317933"/>
    </source>
</evidence>
<keyword evidence="6 7" id="KW-0472">Membrane</keyword>
<keyword evidence="4 7" id="KW-0812">Transmembrane</keyword>
<evidence type="ECO:0000256" key="3">
    <source>
        <dbReference type="ARBA" id="ARBA00022475"/>
    </source>
</evidence>
<dbReference type="Gene3D" id="1.20.1250.20">
    <property type="entry name" value="MFS general substrate transporter like domains"/>
    <property type="match status" value="1"/>
</dbReference>
<feature type="transmembrane region" description="Helical" evidence="7">
    <location>
        <begin position="234"/>
        <end position="255"/>
    </location>
</feature>
<evidence type="ECO:0000256" key="4">
    <source>
        <dbReference type="ARBA" id="ARBA00022692"/>
    </source>
</evidence>
<comment type="subcellular location">
    <subcellularLocation>
        <location evidence="1">Cell membrane</location>
        <topology evidence="1">Multi-pass membrane protein</topology>
    </subcellularLocation>
</comment>
<dbReference type="SUPFAM" id="SSF103473">
    <property type="entry name" value="MFS general substrate transporter"/>
    <property type="match status" value="1"/>
</dbReference>
<feature type="transmembrane region" description="Helical" evidence="7">
    <location>
        <begin position="297"/>
        <end position="315"/>
    </location>
</feature>
<dbReference type="PANTHER" id="PTHR23513:SF11">
    <property type="entry name" value="STAPHYLOFERRIN A TRANSPORTER"/>
    <property type="match status" value="1"/>
</dbReference>
<reference evidence="9 10" key="1">
    <citation type="journal article" date="2019" name="Environ. Microbiol.">
        <title>Species interactions and distinct microbial communities in high Arctic permafrost affected cryosols are associated with the CH4 and CO2 gas fluxes.</title>
        <authorList>
            <person name="Altshuler I."/>
            <person name="Hamel J."/>
            <person name="Turney S."/>
            <person name="Magnuson E."/>
            <person name="Levesque R."/>
            <person name="Greer C."/>
            <person name="Whyte L.G."/>
        </authorList>
    </citation>
    <scope>NUCLEOTIDE SEQUENCE [LARGE SCALE GENOMIC DNA]</scope>
    <source>
        <strain evidence="9 10">E3</strain>
    </source>
</reference>
<dbReference type="Proteomes" id="UP000317933">
    <property type="component" value="Unassembled WGS sequence"/>
</dbReference>
<sequence length="531" mass="57715">MNLEWSKPGGAVSMWAPLQHKLFRWLWLASIASNIGTWMHEVGAGWLMTSLSSSPLIVSLVQVAAAAPMFVLALPAGAMADIIDKRRYLLVVQSAMAVVALSLSFLTYAGWITAPLLLLMTFLMGIGTALTMPAWSALTPELVPKSDLPAAISLSSVGINVARALGPAFAGILISVIGPWATFGINALSFFGVLTVLFFWKREPQQSVMPAERLFGAIRIGWRFAKSSRHLQRVLVRTAAFFIGASAGMSLLPILVRADLNGTAEQFGVLLGAVGIGAVTGAMVLSKVRQLLAVNKLVACASLIYAFVLLLLAWIPNFYVLTPVMLVSGAAWIAVLSSLQVAAQTSVPNWVRARALAIYILVFFGSMAIGGAFWGWLAGVFSIPVSLSLASVVMVAGVVVGLKATLPVLDAEDLAPSLHWPQPLLSEDADAKRGPVMVSIEYQVLADNTEAFKLAMEEVRDMRHRNGSFSWQLMQDTQNSMKWIEVFFDESWHDHLRHHNRVTRAELKVESAARRFQVDGMPVQIRHFLKG</sequence>